<dbReference type="InterPro" id="IPR037688">
    <property type="entry name" value="ZBBX"/>
</dbReference>
<dbReference type="EMBL" id="KL216281">
    <property type="protein sequence ID" value="KFV68783.1"/>
    <property type="molecule type" value="Genomic_DNA"/>
</dbReference>
<protein>
    <submittedName>
        <fullName evidence="2">Zinc finger B-box domain-containing protein 1</fullName>
    </submittedName>
</protein>
<dbReference type="PANTHER" id="PTHR28634:SF1">
    <property type="entry name" value="ZINC FINGER B-BOX DOMAIN-CONTAINING PROTEIN 1"/>
    <property type="match status" value="1"/>
</dbReference>
<feature type="region of interest" description="Disordered" evidence="1">
    <location>
        <begin position="50"/>
        <end position="75"/>
    </location>
</feature>
<feature type="non-terminal residue" evidence="2">
    <location>
        <position position="145"/>
    </location>
</feature>
<name>A0A093GHT5_DRYPU</name>
<proteinExistence type="predicted"/>
<evidence type="ECO:0000313" key="2">
    <source>
        <dbReference type="EMBL" id="KFV68783.1"/>
    </source>
</evidence>
<dbReference type="Proteomes" id="UP000053875">
    <property type="component" value="Unassembled WGS sequence"/>
</dbReference>
<organism evidence="2 3">
    <name type="scientific">Dryobates pubescens</name>
    <name type="common">Downy woodpecker</name>
    <name type="synonym">Picoides pubescens</name>
    <dbReference type="NCBI Taxonomy" id="118200"/>
    <lineage>
        <taxon>Eukaryota</taxon>
        <taxon>Metazoa</taxon>
        <taxon>Chordata</taxon>
        <taxon>Craniata</taxon>
        <taxon>Vertebrata</taxon>
        <taxon>Euteleostomi</taxon>
        <taxon>Archelosauria</taxon>
        <taxon>Archosauria</taxon>
        <taxon>Dinosauria</taxon>
        <taxon>Saurischia</taxon>
        <taxon>Theropoda</taxon>
        <taxon>Coelurosauria</taxon>
        <taxon>Aves</taxon>
        <taxon>Neognathae</taxon>
        <taxon>Neoaves</taxon>
        <taxon>Telluraves</taxon>
        <taxon>Coraciimorphae</taxon>
        <taxon>Piciformes</taxon>
        <taxon>Picidae</taxon>
        <taxon>Dryobates</taxon>
    </lineage>
</organism>
<evidence type="ECO:0000256" key="1">
    <source>
        <dbReference type="SAM" id="MobiDB-lite"/>
    </source>
</evidence>
<dbReference type="AlphaFoldDB" id="A0A093GHT5"/>
<feature type="compositionally biased region" description="Basic and acidic residues" evidence="1">
    <location>
        <begin position="53"/>
        <end position="62"/>
    </location>
</feature>
<keyword evidence="3" id="KW-1185">Reference proteome</keyword>
<sequence length="145" mass="16578">MNINDFVVLPGSKTGTSVRLKAKTARELQLEKVQLQTENEEMEKRLQQLKSNMSREKEERKASSAYHWKSGQMRPMTTQAQVLSQRRENNTKVSSGKVKLQILKEQLQEPVKERCKHEVANAVAHEKSQGKRIAPGLREIKSALL</sequence>
<evidence type="ECO:0000313" key="3">
    <source>
        <dbReference type="Proteomes" id="UP000053875"/>
    </source>
</evidence>
<reference evidence="2 3" key="1">
    <citation type="submission" date="2014-04" db="EMBL/GenBank/DDBJ databases">
        <title>Genome evolution of avian class.</title>
        <authorList>
            <person name="Zhang G."/>
            <person name="Li C."/>
        </authorList>
    </citation>
    <scope>NUCLEOTIDE SEQUENCE [LARGE SCALE GENOMIC DNA]</scope>
    <source>
        <strain evidence="2">BGI_N307</strain>
    </source>
</reference>
<gene>
    <name evidence="2" type="ORF">N307_03244</name>
</gene>
<dbReference type="PANTHER" id="PTHR28634">
    <property type="entry name" value="ZINC FINGER B-BOX DOMAIN-CONTAINING PROTEIN 1"/>
    <property type="match status" value="1"/>
</dbReference>
<accession>A0A093GHT5</accession>